<sequence length="149" mass="17125">MAFSTYFTVEKGQYEGSLSPLLARQHGGKMKGEDGASAEKTEKDVFIYTSDIAQRFFCSHCGTPILMRYFCTSSTLHVPLGLLDIPAQSTSTSSEVKRLVEEFREAYKPRQDIWVSSRACTDGEGREQFEEDDRDFLEKCQQWREREQK</sequence>
<dbReference type="Proteomes" id="UP001227268">
    <property type="component" value="Unassembled WGS sequence"/>
</dbReference>
<accession>A0ACC2VRC6</accession>
<protein>
    <submittedName>
        <fullName evidence="1">Uncharacterized protein</fullName>
    </submittedName>
</protein>
<organism evidence="1 2">
    <name type="scientific">Naganishia friedmannii</name>
    <dbReference type="NCBI Taxonomy" id="89922"/>
    <lineage>
        <taxon>Eukaryota</taxon>
        <taxon>Fungi</taxon>
        <taxon>Dikarya</taxon>
        <taxon>Basidiomycota</taxon>
        <taxon>Agaricomycotina</taxon>
        <taxon>Tremellomycetes</taxon>
        <taxon>Filobasidiales</taxon>
        <taxon>Filobasidiaceae</taxon>
        <taxon>Naganishia</taxon>
    </lineage>
</organism>
<evidence type="ECO:0000313" key="2">
    <source>
        <dbReference type="Proteomes" id="UP001227268"/>
    </source>
</evidence>
<dbReference type="EMBL" id="JASBWT010000009">
    <property type="protein sequence ID" value="KAJ9101887.1"/>
    <property type="molecule type" value="Genomic_DNA"/>
</dbReference>
<gene>
    <name evidence="1" type="ORF">QFC21_003227</name>
</gene>
<reference evidence="1" key="1">
    <citation type="submission" date="2023-04" db="EMBL/GenBank/DDBJ databases">
        <title>Draft Genome sequencing of Naganishia species isolated from polar environments using Oxford Nanopore Technology.</title>
        <authorList>
            <person name="Leo P."/>
            <person name="Venkateswaran K."/>
        </authorList>
    </citation>
    <scope>NUCLEOTIDE SEQUENCE</scope>
    <source>
        <strain evidence="1">MNA-CCFEE 5423</strain>
    </source>
</reference>
<comment type="caution">
    <text evidence="1">The sequence shown here is derived from an EMBL/GenBank/DDBJ whole genome shotgun (WGS) entry which is preliminary data.</text>
</comment>
<evidence type="ECO:0000313" key="1">
    <source>
        <dbReference type="EMBL" id="KAJ9101887.1"/>
    </source>
</evidence>
<name>A0ACC2VRC6_9TREE</name>
<keyword evidence="2" id="KW-1185">Reference proteome</keyword>
<proteinExistence type="predicted"/>